<dbReference type="GO" id="GO:0032259">
    <property type="term" value="P:methylation"/>
    <property type="evidence" value="ECO:0007669"/>
    <property type="project" value="UniProtKB-KW"/>
</dbReference>
<keyword evidence="14" id="KW-1185">Reference proteome</keyword>
<evidence type="ECO:0000259" key="12">
    <source>
        <dbReference type="PROSITE" id="PS50157"/>
    </source>
</evidence>
<dbReference type="GO" id="GO:0005634">
    <property type="term" value="C:nucleus"/>
    <property type="evidence" value="ECO:0007669"/>
    <property type="project" value="UniProtKB-SubCell"/>
</dbReference>
<organism evidence="13 14">
    <name type="scientific">Portunus trituberculatus</name>
    <name type="common">Swimming crab</name>
    <name type="synonym">Neptunus trituberculatus</name>
    <dbReference type="NCBI Taxonomy" id="210409"/>
    <lineage>
        <taxon>Eukaryota</taxon>
        <taxon>Metazoa</taxon>
        <taxon>Ecdysozoa</taxon>
        <taxon>Arthropoda</taxon>
        <taxon>Crustacea</taxon>
        <taxon>Multicrustacea</taxon>
        <taxon>Malacostraca</taxon>
        <taxon>Eumalacostraca</taxon>
        <taxon>Eucarida</taxon>
        <taxon>Decapoda</taxon>
        <taxon>Pleocyemata</taxon>
        <taxon>Brachyura</taxon>
        <taxon>Eubrachyura</taxon>
        <taxon>Portunoidea</taxon>
        <taxon>Portunidae</taxon>
        <taxon>Portuninae</taxon>
        <taxon>Portunus</taxon>
    </lineage>
</organism>
<dbReference type="FunFam" id="3.30.160.60:FF:000446">
    <property type="entry name" value="Zinc finger protein"/>
    <property type="match status" value="1"/>
</dbReference>
<feature type="domain" description="C2H2-type" evidence="12">
    <location>
        <begin position="188"/>
        <end position="215"/>
    </location>
</feature>
<comment type="subcellular location">
    <subcellularLocation>
        <location evidence="1">Nucleus</location>
    </subcellularLocation>
</comment>
<dbReference type="InterPro" id="IPR036236">
    <property type="entry name" value="Znf_C2H2_sf"/>
</dbReference>
<dbReference type="PANTHER" id="PTHR24390">
    <property type="entry name" value="ZINC FINGER PROTEIN"/>
    <property type="match status" value="1"/>
</dbReference>
<dbReference type="OrthoDB" id="6342166at2759"/>
<feature type="domain" description="C2H2-type" evidence="12">
    <location>
        <begin position="160"/>
        <end position="187"/>
    </location>
</feature>
<feature type="compositionally biased region" description="Polar residues" evidence="11">
    <location>
        <begin position="391"/>
        <end position="402"/>
    </location>
</feature>
<evidence type="ECO:0000256" key="6">
    <source>
        <dbReference type="ARBA" id="ARBA00023015"/>
    </source>
</evidence>
<evidence type="ECO:0000256" key="5">
    <source>
        <dbReference type="ARBA" id="ARBA00022833"/>
    </source>
</evidence>
<feature type="domain" description="C2H2-type" evidence="12">
    <location>
        <begin position="76"/>
        <end position="103"/>
    </location>
</feature>
<gene>
    <name evidence="13" type="primary">Prdm9</name>
    <name evidence="13" type="ORF">E2C01_003140</name>
</gene>
<keyword evidence="6" id="KW-0805">Transcription regulation</keyword>
<evidence type="ECO:0000256" key="1">
    <source>
        <dbReference type="ARBA" id="ARBA00004123"/>
    </source>
</evidence>
<dbReference type="GO" id="GO:0006357">
    <property type="term" value="P:regulation of transcription by RNA polymerase II"/>
    <property type="evidence" value="ECO:0007669"/>
    <property type="project" value="TreeGrafter"/>
</dbReference>
<dbReference type="GO" id="GO:0008270">
    <property type="term" value="F:zinc ion binding"/>
    <property type="evidence" value="ECO:0007669"/>
    <property type="project" value="UniProtKB-KW"/>
</dbReference>
<evidence type="ECO:0000256" key="11">
    <source>
        <dbReference type="SAM" id="MobiDB-lite"/>
    </source>
</evidence>
<feature type="domain" description="C2H2-type" evidence="12">
    <location>
        <begin position="216"/>
        <end position="243"/>
    </location>
</feature>
<evidence type="ECO:0000256" key="3">
    <source>
        <dbReference type="ARBA" id="ARBA00022737"/>
    </source>
</evidence>
<evidence type="ECO:0000256" key="8">
    <source>
        <dbReference type="ARBA" id="ARBA00023163"/>
    </source>
</evidence>
<keyword evidence="13" id="KW-0489">Methyltransferase</keyword>
<keyword evidence="2" id="KW-0479">Metal-binding</keyword>
<dbReference type="GO" id="GO:0008168">
    <property type="term" value="F:methyltransferase activity"/>
    <property type="evidence" value="ECO:0007669"/>
    <property type="project" value="UniProtKB-KW"/>
</dbReference>
<evidence type="ECO:0000313" key="13">
    <source>
        <dbReference type="EMBL" id="MPC10501.1"/>
    </source>
</evidence>
<dbReference type="Pfam" id="PF13912">
    <property type="entry name" value="zf-C2H2_6"/>
    <property type="match status" value="2"/>
</dbReference>
<dbReference type="Proteomes" id="UP000324222">
    <property type="component" value="Unassembled WGS sequence"/>
</dbReference>
<evidence type="ECO:0000313" key="14">
    <source>
        <dbReference type="Proteomes" id="UP000324222"/>
    </source>
</evidence>
<dbReference type="Pfam" id="PF13894">
    <property type="entry name" value="zf-C2H2_4"/>
    <property type="match status" value="1"/>
</dbReference>
<keyword evidence="5" id="KW-0862">Zinc</keyword>
<dbReference type="PROSITE" id="PS50157">
    <property type="entry name" value="ZINC_FINGER_C2H2_2"/>
    <property type="match status" value="6"/>
</dbReference>
<dbReference type="SUPFAM" id="SSF57667">
    <property type="entry name" value="beta-beta-alpha zinc fingers"/>
    <property type="match status" value="4"/>
</dbReference>
<proteinExistence type="predicted"/>
<dbReference type="FunFam" id="3.30.160.60:FF:000303">
    <property type="entry name" value="Zinc finger protein 41"/>
    <property type="match status" value="1"/>
</dbReference>
<evidence type="ECO:0000256" key="7">
    <source>
        <dbReference type="ARBA" id="ARBA00023125"/>
    </source>
</evidence>
<dbReference type="PANTHER" id="PTHR24390:SF159">
    <property type="entry name" value="GROWTH FACTOR INDEPENDENT 1 TRANSCRIPTIONAL REPRESSOR"/>
    <property type="match status" value="1"/>
</dbReference>
<dbReference type="SMART" id="SM00355">
    <property type="entry name" value="ZnF_C2H2"/>
    <property type="match status" value="7"/>
</dbReference>
<dbReference type="FunFam" id="3.30.160.60:FF:000646">
    <property type="entry name" value="Myeloid zinc finger 1"/>
    <property type="match status" value="1"/>
</dbReference>
<keyword evidence="8" id="KW-0804">Transcription</keyword>
<accession>A0A5B7CNY1</accession>
<keyword evidence="9" id="KW-0539">Nucleus</keyword>
<reference evidence="13 14" key="1">
    <citation type="submission" date="2019-05" db="EMBL/GenBank/DDBJ databases">
        <title>Another draft genome of Portunus trituberculatus and its Hox gene families provides insights of decapod evolution.</title>
        <authorList>
            <person name="Jeong J.-H."/>
            <person name="Song I."/>
            <person name="Kim S."/>
            <person name="Choi T."/>
            <person name="Kim D."/>
            <person name="Ryu S."/>
            <person name="Kim W."/>
        </authorList>
    </citation>
    <scope>NUCLEOTIDE SEQUENCE [LARGE SCALE GENOMIC DNA]</scope>
    <source>
        <tissue evidence="13">Muscle</tissue>
    </source>
</reference>
<dbReference type="GO" id="GO:0003700">
    <property type="term" value="F:DNA-binding transcription factor activity"/>
    <property type="evidence" value="ECO:0007669"/>
    <property type="project" value="TreeGrafter"/>
</dbReference>
<keyword evidence="13" id="KW-0808">Transferase</keyword>
<name>A0A5B7CNY1_PORTR</name>
<sequence length="465" mass="52660">MERPRRNPRPPGALSDYLTVVEAGEKSICVEESIEEQQLQQQQKQQQEDEEQEVEVEAKDTNQTEVDRKLLLSQPYKCKECKARYRSRVALLRHAVKHSGEKPFVCCECGRGLSSQCALTEHMNIHTNNRPHRCEECGLESRQLSVHLRHLLTHQAQPQHKCSVCSRSFKQNEYLKKHMRKHTGEKPFVCELCSKSFTCKSELNRHSKRHSSERPHSCADCGKSFKMRHNLHKHLRAHAGTQQWKCLLCSAVFSKLKLLEEHKRSHLETVQQLQISRPDDGVLVISAEGDDRRRLPTVHTIIVPKESLTTENSDVNSKKHLRINGTSLPLELILKSVAKGGNIKIKIIDKPAHPKIQSCATTENIVELVDEDVNKPGGLSLSKDSTHHLQETSSPQDSAMQSVNQEAVKVASVLSVPASIQSHCLSKHYHQVNPSCSDYCCWLATFVSFCQQLCPPFDPEVGVII</sequence>
<keyword evidence="7" id="KW-0238">DNA-binding</keyword>
<dbReference type="FunFam" id="3.30.160.60:FF:000912">
    <property type="entry name" value="Zinc finger protein 660"/>
    <property type="match status" value="1"/>
</dbReference>
<evidence type="ECO:0000256" key="10">
    <source>
        <dbReference type="PROSITE-ProRule" id="PRU00042"/>
    </source>
</evidence>
<dbReference type="GO" id="GO:0000978">
    <property type="term" value="F:RNA polymerase II cis-regulatory region sequence-specific DNA binding"/>
    <property type="evidence" value="ECO:0007669"/>
    <property type="project" value="TreeGrafter"/>
</dbReference>
<keyword evidence="3" id="KW-0677">Repeat</keyword>
<protein>
    <submittedName>
        <fullName evidence="13">Histone-lysine N-methyltransferase PRDM9</fullName>
    </submittedName>
</protein>
<dbReference type="AlphaFoldDB" id="A0A5B7CNY1"/>
<feature type="region of interest" description="Disordered" evidence="11">
    <location>
        <begin position="39"/>
        <end position="61"/>
    </location>
</feature>
<comment type="caution">
    <text evidence="13">The sequence shown here is derived from an EMBL/GenBank/DDBJ whole genome shotgun (WGS) entry which is preliminary data.</text>
</comment>
<keyword evidence="4 10" id="KW-0863">Zinc-finger</keyword>
<evidence type="ECO:0000256" key="4">
    <source>
        <dbReference type="ARBA" id="ARBA00022771"/>
    </source>
</evidence>
<evidence type="ECO:0000256" key="2">
    <source>
        <dbReference type="ARBA" id="ARBA00022723"/>
    </source>
</evidence>
<evidence type="ECO:0000256" key="9">
    <source>
        <dbReference type="ARBA" id="ARBA00023242"/>
    </source>
</evidence>
<dbReference type="InterPro" id="IPR013087">
    <property type="entry name" value="Znf_C2H2_type"/>
</dbReference>
<dbReference type="EMBL" id="VSRR010000120">
    <property type="protein sequence ID" value="MPC10501.1"/>
    <property type="molecule type" value="Genomic_DNA"/>
</dbReference>
<feature type="region of interest" description="Disordered" evidence="11">
    <location>
        <begin position="377"/>
        <end position="402"/>
    </location>
</feature>
<feature type="domain" description="C2H2-type" evidence="12">
    <location>
        <begin position="104"/>
        <end position="131"/>
    </location>
</feature>
<dbReference type="Gene3D" id="3.30.160.60">
    <property type="entry name" value="Classic Zinc Finger"/>
    <property type="match status" value="5"/>
</dbReference>
<dbReference type="PROSITE" id="PS00028">
    <property type="entry name" value="ZINC_FINGER_C2H2_1"/>
    <property type="match status" value="6"/>
</dbReference>
<feature type="domain" description="C2H2-type" evidence="12">
    <location>
        <begin position="244"/>
        <end position="266"/>
    </location>
</feature>
<dbReference type="Pfam" id="PF00096">
    <property type="entry name" value="zf-C2H2"/>
    <property type="match status" value="3"/>
</dbReference>